<dbReference type="FunFam" id="3.90.580.10:FF:000001">
    <property type="entry name" value="DNA primase"/>
    <property type="match status" value="1"/>
</dbReference>
<dbReference type="Pfam" id="PF08275">
    <property type="entry name" value="DNAG_N"/>
    <property type="match status" value="1"/>
</dbReference>
<sequence length="612" mass="67161">MPRIRQSDVDEVKARVNIADVVGERVALKSAGVGSMKGLCPFHDERSPSFHVRPQVGYYHCFGCGESGDVYSFLRAMDHVSFTEAVERMAARVGFTLHYEDGGPAPETTGRSRLYAANAAAAEYFRAQLMTPEADTGRRFLGDRGFDAGAAAHFGVGYAPKGWSHLMDHLLAQKFTRDELLQAGLVSQGQRGVYDRFRGRLVWPIRDVTGQVIGFGARKLYDDDQGPKYLNTPETPIYKKAQVLYGLDLAKRDISRSHRVVVVEGYTDVMACHLAGITTAIASCGTAFGSDHITVLRRVMGDDSSSGEVVFTFDPDAAGQKAALRAFADEKRFAAQTYVAVAPEGLDPCDLRLQRGDGAVRALMENKAPMFEFVIDQRLKDFDLSSVEGRAGALRAAAPIVADIRDPALRPGYVRVLARRLGLDMPEVQSAVERAARGADRAEKRETRRDSEPAPIAISVTMASLPNNRDVALERGAMMAFLQYGHRIEPDVFLRALQTPFSHPALEAVRSALASTDLSQPGWAVAAVEAVREPFRSLAAELLTAEFPARTEEGAVASANDLARGLLVRELEREKNELLRGIQRVPADSDEGKRLRFRLRELDADRQRLVAT</sequence>
<dbReference type="InterPro" id="IPR013264">
    <property type="entry name" value="DNAG_N"/>
</dbReference>
<keyword evidence="5 12" id="KW-0235">DNA replication</keyword>
<dbReference type="PANTHER" id="PTHR30313">
    <property type="entry name" value="DNA PRIMASE"/>
    <property type="match status" value="1"/>
</dbReference>
<dbReference type="PROSITE" id="PS50880">
    <property type="entry name" value="TOPRIM"/>
    <property type="match status" value="1"/>
</dbReference>
<dbReference type="InterPro" id="IPR006295">
    <property type="entry name" value="DNA_primase_DnaG"/>
</dbReference>
<evidence type="ECO:0000256" key="12">
    <source>
        <dbReference type="HAMAP-Rule" id="MF_00974"/>
    </source>
</evidence>
<dbReference type="GO" id="GO:0005737">
    <property type="term" value="C:cytoplasm"/>
    <property type="evidence" value="ECO:0007669"/>
    <property type="project" value="TreeGrafter"/>
</dbReference>
<dbReference type="Pfam" id="PF10410">
    <property type="entry name" value="DnaB_bind"/>
    <property type="match status" value="1"/>
</dbReference>
<evidence type="ECO:0000256" key="11">
    <source>
        <dbReference type="ARBA" id="ARBA00023163"/>
    </source>
</evidence>
<dbReference type="GO" id="GO:1990077">
    <property type="term" value="C:primosome complex"/>
    <property type="evidence" value="ECO:0007669"/>
    <property type="project" value="UniProtKB-KW"/>
</dbReference>
<evidence type="ECO:0000259" key="15">
    <source>
        <dbReference type="PROSITE" id="PS50880"/>
    </source>
</evidence>
<dbReference type="Gene3D" id="3.90.980.10">
    <property type="entry name" value="DNA primase, catalytic core, N-terminal domain"/>
    <property type="match status" value="1"/>
</dbReference>
<keyword evidence="1 12" id="KW-0240">DNA-directed RNA polymerase</keyword>
<dbReference type="InterPro" id="IPR002694">
    <property type="entry name" value="Znf_CHC2"/>
</dbReference>
<dbReference type="InterPro" id="IPR036977">
    <property type="entry name" value="DNA_primase_Znf_CHC2"/>
</dbReference>
<evidence type="ECO:0000256" key="10">
    <source>
        <dbReference type="ARBA" id="ARBA00023125"/>
    </source>
</evidence>
<reference evidence="16 17" key="1">
    <citation type="submission" date="2016-10" db="EMBL/GenBank/DDBJ databases">
        <authorList>
            <person name="de Groot N.N."/>
        </authorList>
    </citation>
    <scope>NUCLEOTIDE SEQUENCE [LARGE SCALE GENOMIC DNA]</scope>
    <source>
        <strain evidence="16 17">StLB037</strain>
    </source>
</reference>
<comment type="catalytic activity">
    <reaction evidence="12">
        <text>ssDNA + n NTP = ssDNA/pppN(pN)n-1 hybrid + (n-1) diphosphate.</text>
        <dbReference type="EC" id="2.7.7.101"/>
    </reaction>
</comment>
<comment type="similarity">
    <text evidence="12 13">Belongs to the DnaG primase family.</text>
</comment>
<evidence type="ECO:0000313" key="16">
    <source>
        <dbReference type="EMBL" id="SDO97146.1"/>
    </source>
</evidence>
<dbReference type="Pfam" id="PF13662">
    <property type="entry name" value="Toprim_4"/>
    <property type="match status" value="1"/>
</dbReference>
<dbReference type="SMART" id="SM00400">
    <property type="entry name" value="ZnF_CHCC"/>
    <property type="match status" value="1"/>
</dbReference>
<dbReference type="GO" id="GO:0008270">
    <property type="term" value="F:zinc ion binding"/>
    <property type="evidence" value="ECO:0007669"/>
    <property type="project" value="UniProtKB-UniRule"/>
</dbReference>
<evidence type="ECO:0000256" key="6">
    <source>
        <dbReference type="ARBA" id="ARBA00022723"/>
    </source>
</evidence>
<evidence type="ECO:0000256" key="1">
    <source>
        <dbReference type="ARBA" id="ARBA00022478"/>
    </source>
</evidence>
<feature type="zinc finger region" description="CHC2-type" evidence="12 14">
    <location>
        <begin position="40"/>
        <end position="64"/>
    </location>
</feature>
<dbReference type="CDD" id="cd03364">
    <property type="entry name" value="TOPRIM_DnaG_primases"/>
    <property type="match status" value="1"/>
</dbReference>
<feature type="domain" description="Toprim" evidence="15">
    <location>
        <begin position="258"/>
        <end position="345"/>
    </location>
</feature>
<dbReference type="InterPro" id="IPR034151">
    <property type="entry name" value="TOPRIM_DnaG_bac"/>
</dbReference>
<dbReference type="AlphaFoldDB" id="A0A1H0NX81"/>
<keyword evidence="3 12" id="KW-0808">Transferase</keyword>
<dbReference type="GO" id="GO:0006269">
    <property type="term" value="P:DNA replication, synthesis of primer"/>
    <property type="evidence" value="ECO:0007669"/>
    <property type="project" value="UniProtKB-UniRule"/>
</dbReference>
<dbReference type="Gene3D" id="3.90.580.10">
    <property type="entry name" value="Zinc finger, CHC2-type domain"/>
    <property type="match status" value="1"/>
</dbReference>
<evidence type="ECO:0000256" key="4">
    <source>
        <dbReference type="ARBA" id="ARBA00022695"/>
    </source>
</evidence>
<keyword evidence="4 12" id="KW-0548">Nucleotidyltransferase</keyword>
<name>A0A1H0NX81_MICTS</name>
<dbReference type="PANTHER" id="PTHR30313:SF2">
    <property type="entry name" value="DNA PRIMASE"/>
    <property type="match status" value="1"/>
</dbReference>
<dbReference type="HAMAP" id="MF_00974">
    <property type="entry name" value="DNA_primase_DnaG"/>
    <property type="match status" value="1"/>
</dbReference>
<dbReference type="Pfam" id="PF01807">
    <property type="entry name" value="Zn_ribbon_DnaG"/>
    <property type="match status" value="1"/>
</dbReference>
<comment type="domain">
    <text evidence="12">Contains an N-terminal zinc-binding domain, a central core domain that contains the primase activity, and a C-terminal DnaB-binding domain.</text>
</comment>
<dbReference type="GO" id="GO:0000428">
    <property type="term" value="C:DNA-directed RNA polymerase complex"/>
    <property type="evidence" value="ECO:0007669"/>
    <property type="project" value="UniProtKB-KW"/>
</dbReference>
<dbReference type="NCBIfam" id="TIGR01391">
    <property type="entry name" value="dnaG"/>
    <property type="match status" value="1"/>
</dbReference>
<gene>
    <name evidence="12" type="primary">dnaG</name>
    <name evidence="16" type="ORF">SAMN04487788_1598</name>
</gene>
<keyword evidence="10 12" id="KW-0238">DNA-binding</keyword>
<dbReference type="InterPro" id="IPR019475">
    <property type="entry name" value="DNA_primase_DnaB-bd"/>
</dbReference>
<organism evidence="16 17">
    <name type="scientific">Microbacterium testaceum (strain StLB037)</name>
    <dbReference type="NCBI Taxonomy" id="979556"/>
    <lineage>
        <taxon>Bacteria</taxon>
        <taxon>Bacillati</taxon>
        <taxon>Actinomycetota</taxon>
        <taxon>Actinomycetes</taxon>
        <taxon>Micrococcales</taxon>
        <taxon>Microbacteriaceae</taxon>
        <taxon>Microbacterium</taxon>
    </lineage>
</organism>
<dbReference type="EC" id="2.7.7.101" evidence="12"/>
<evidence type="ECO:0000256" key="2">
    <source>
        <dbReference type="ARBA" id="ARBA00022515"/>
    </source>
</evidence>
<keyword evidence="6 12" id="KW-0479">Metal-binding</keyword>
<dbReference type="GO" id="GO:0003677">
    <property type="term" value="F:DNA binding"/>
    <property type="evidence" value="ECO:0007669"/>
    <property type="project" value="UniProtKB-KW"/>
</dbReference>
<dbReference type="InterPro" id="IPR006171">
    <property type="entry name" value="TOPRIM_dom"/>
</dbReference>
<dbReference type="SUPFAM" id="SSF57783">
    <property type="entry name" value="Zinc beta-ribbon"/>
    <property type="match status" value="1"/>
</dbReference>
<evidence type="ECO:0000256" key="8">
    <source>
        <dbReference type="ARBA" id="ARBA00022833"/>
    </source>
</evidence>
<evidence type="ECO:0000256" key="3">
    <source>
        <dbReference type="ARBA" id="ARBA00022679"/>
    </source>
</evidence>
<keyword evidence="8 12" id="KW-0862">Zinc</keyword>
<keyword evidence="9" id="KW-0460">Magnesium</keyword>
<keyword evidence="2 12" id="KW-0639">Primosome</keyword>
<dbReference type="RefSeq" id="WP_074695004.1">
    <property type="nucleotide sequence ID" value="NZ_FNJN01000003.1"/>
</dbReference>
<keyword evidence="7 12" id="KW-0863">Zinc-finger</keyword>
<dbReference type="InterPro" id="IPR037068">
    <property type="entry name" value="DNA_primase_core_N_sf"/>
</dbReference>
<dbReference type="EMBL" id="FNJN01000003">
    <property type="protein sequence ID" value="SDO97146.1"/>
    <property type="molecule type" value="Genomic_DNA"/>
</dbReference>
<evidence type="ECO:0000256" key="5">
    <source>
        <dbReference type="ARBA" id="ARBA00022705"/>
    </source>
</evidence>
<evidence type="ECO:0000256" key="14">
    <source>
        <dbReference type="PIRSR" id="PIRSR002811-1"/>
    </source>
</evidence>
<evidence type="ECO:0000313" key="17">
    <source>
        <dbReference type="Proteomes" id="UP000186456"/>
    </source>
</evidence>
<comment type="cofactor">
    <cofactor evidence="12 13 14">
        <name>Zn(2+)</name>
        <dbReference type="ChEBI" id="CHEBI:29105"/>
    </cofactor>
    <text evidence="12 13 14">Binds 1 zinc ion per monomer.</text>
</comment>
<dbReference type="InterPro" id="IPR050219">
    <property type="entry name" value="DnaG_primase"/>
</dbReference>
<dbReference type="InterPro" id="IPR030846">
    <property type="entry name" value="DnaG_bac"/>
</dbReference>
<dbReference type="PIRSF" id="PIRSF002811">
    <property type="entry name" value="DnaG"/>
    <property type="match status" value="1"/>
</dbReference>
<dbReference type="GO" id="GO:0003899">
    <property type="term" value="F:DNA-directed RNA polymerase activity"/>
    <property type="evidence" value="ECO:0007669"/>
    <property type="project" value="UniProtKB-UniRule"/>
</dbReference>
<dbReference type="FunFam" id="3.90.980.10:FF:000001">
    <property type="entry name" value="DNA primase"/>
    <property type="match status" value="1"/>
</dbReference>
<dbReference type="SMART" id="SM00493">
    <property type="entry name" value="TOPRIM"/>
    <property type="match status" value="1"/>
</dbReference>
<dbReference type="SUPFAM" id="SSF56731">
    <property type="entry name" value="DNA primase core"/>
    <property type="match status" value="1"/>
</dbReference>
<evidence type="ECO:0000256" key="7">
    <source>
        <dbReference type="ARBA" id="ARBA00022771"/>
    </source>
</evidence>
<comment type="function">
    <text evidence="12 13">RNA polymerase that catalyzes the synthesis of short RNA molecules used as primers for DNA polymerase during DNA replication.</text>
</comment>
<keyword evidence="11 12" id="KW-0804">Transcription</keyword>
<dbReference type="Proteomes" id="UP000186456">
    <property type="component" value="Unassembled WGS sequence"/>
</dbReference>
<evidence type="ECO:0000256" key="9">
    <source>
        <dbReference type="ARBA" id="ARBA00022842"/>
    </source>
</evidence>
<protein>
    <recommendedName>
        <fullName evidence="12 13">DNA primase</fullName>
        <ecNumber evidence="12">2.7.7.101</ecNumber>
    </recommendedName>
</protein>
<accession>A0A1H0NX81</accession>
<comment type="subunit">
    <text evidence="12">Monomer. Interacts with DnaB.</text>
</comment>
<evidence type="ECO:0000256" key="13">
    <source>
        <dbReference type="PIRNR" id="PIRNR002811"/>
    </source>
</evidence>
<proteinExistence type="inferred from homology"/>
<dbReference type="Gene3D" id="3.40.1360.10">
    <property type="match status" value="1"/>
</dbReference>